<dbReference type="GO" id="GO:0051539">
    <property type="term" value="F:4 iron, 4 sulfur cluster binding"/>
    <property type="evidence" value="ECO:0007669"/>
    <property type="project" value="UniProtKB-KW"/>
</dbReference>
<dbReference type="Gene3D" id="3.30.70.20">
    <property type="match status" value="1"/>
</dbReference>
<evidence type="ECO:0000256" key="3">
    <source>
        <dbReference type="ARBA" id="ARBA00023004"/>
    </source>
</evidence>
<keyword evidence="2" id="KW-0479">Metal-binding</keyword>
<reference evidence="6 7" key="1">
    <citation type="submission" date="2018-06" db="EMBL/GenBank/DDBJ databases">
        <title>Extensive metabolic versatility and redundancy in microbially diverse, dynamic hydrothermal sediments.</title>
        <authorList>
            <person name="Dombrowski N."/>
            <person name="Teske A."/>
            <person name="Baker B.J."/>
        </authorList>
    </citation>
    <scope>NUCLEOTIDE SEQUENCE [LARGE SCALE GENOMIC DNA]</scope>
    <source>
        <strain evidence="6">B34_G17</strain>
    </source>
</reference>
<accession>A0A497EMG3</accession>
<dbReference type="PANTHER" id="PTHR43687:SF1">
    <property type="entry name" value="FERREDOXIN III"/>
    <property type="match status" value="1"/>
</dbReference>
<dbReference type="InterPro" id="IPR017900">
    <property type="entry name" value="4Fe4S_Fe_S_CS"/>
</dbReference>
<name>A0A497EMG3_9CREN</name>
<evidence type="ECO:0000313" key="6">
    <source>
        <dbReference type="EMBL" id="RLE48594.1"/>
    </source>
</evidence>
<dbReference type="PROSITE" id="PS51379">
    <property type="entry name" value="4FE4S_FER_2"/>
    <property type="match status" value="2"/>
</dbReference>
<dbReference type="PANTHER" id="PTHR43687">
    <property type="entry name" value="ADENYLYLSULFATE REDUCTASE, BETA SUBUNIT"/>
    <property type="match status" value="1"/>
</dbReference>
<evidence type="ECO:0000256" key="4">
    <source>
        <dbReference type="ARBA" id="ARBA00023014"/>
    </source>
</evidence>
<feature type="domain" description="4Fe-4S ferredoxin-type" evidence="5">
    <location>
        <begin position="2"/>
        <end position="31"/>
    </location>
</feature>
<organism evidence="6 7">
    <name type="scientific">Thermoproteota archaeon</name>
    <dbReference type="NCBI Taxonomy" id="2056631"/>
    <lineage>
        <taxon>Archaea</taxon>
        <taxon>Thermoproteota</taxon>
    </lineage>
</organism>
<dbReference type="Proteomes" id="UP000272051">
    <property type="component" value="Unassembled WGS sequence"/>
</dbReference>
<dbReference type="InterPro" id="IPR050572">
    <property type="entry name" value="Fe-S_Ferredoxin"/>
</dbReference>
<feature type="domain" description="4Fe-4S ferredoxin-type" evidence="5">
    <location>
        <begin position="39"/>
        <end position="67"/>
    </location>
</feature>
<evidence type="ECO:0000256" key="2">
    <source>
        <dbReference type="ARBA" id="ARBA00022723"/>
    </source>
</evidence>
<proteinExistence type="predicted"/>
<dbReference type="SUPFAM" id="SSF54862">
    <property type="entry name" value="4Fe-4S ferredoxins"/>
    <property type="match status" value="1"/>
</dbReference>
<evidence type="ECO:0000313" key="7">
    <source>
        <dbReference type="Proteomes" id="UP000272051"/>
    </source>
</evidence>
<evidence type="ECO:0000259" key="5">
    <source>
        <dbReference type="PROSITE" id="PS51379"/>
    </source>
</evidence>
<dbReference type="InterPro" id="IPR017896">
    <property type="entry name" value="4Fe4S_Fe-S-bd"/>
</dbReference>
<keyword evidence="3" id="KW-0408">Iron</keyword>
<dbReference type="EMBL" id="QMQX01000245">
    <property type="protein sequence ID" value="RLE48594.1"/>
    <property type="molecule type" value="Genomic_DNA"/>
</dbReference>
<gene>
    <name evidence="6" type="ORF">DRJ33_08865</name>
</gene>
<dbReference type="GO" id="GO:0046872">
    <property type="term" value="F:metal ion binding"/>
    <property type="evidence" value="ECO:0007669"/>
    <property type="project" value="UniProtKB-KW"/>
</dbReference>
<dbReference type="GO" id="GO:0016491">
    <property type="term" value="F:oxidoreductase activity"/>
    <property type="evidence" value="ECO:0007669"/>
    <property type="project" value="UniProtKB-ARBA"/>
</dbReference>
<comment type="caution">
    <text evidence="6">The sequence shown here is derived from an EMBL/GenBank/DDBJ whole genome shotgun (WGS) entry which is preliminary data.</text>
</comment>
<dbReference type="AlphaFoldDB" id="A0A497EMG3"/>
<dbReference type="Pfam" id="PF12838">
    <property type="entry name" value="Fer4_7"/>
    <property type="match status" value="1"/>
</dbReference>
<protein>
    <recommendedName>
        <fullName evidence="5">4Fe-4S ferredoxin-type domain-containing protein</fullName>
    </recommendedName>
</protein>
<evidence type="ECO:0000256" key="1">
    <source>
        <dbReference type="ARBA" id="ARBA00022485"/>
    </source>
</evidence>
<dbReference type="PROSITE" id="PS00198">
    <property type="entry name" value="4FE4S_FER_1"/>
    <property type="match status" value="1"/>
</dbReference>
<keyword evidence="1" id="KW-0004">4Fe-4S</keyword>
<keyword evidence="4" id="KW-0411">Iron-sulfur</keyword>
<sequence>MVKVTVDYAKCNGDAICVSVCPSGVFEMKEVPEYPGQQKAVVVNNDACIMCMACVAQCPTQAINVTE</sequence>